<feature type="region of interest" description="Disordered" evidence="9">
    <location>
        <begin position="174"/>
        <end position="216"/>
    </location>
</feature>
<dbReference type="PRINTS" id="PR00708">
    <property type="entry name" value="A1AGLPROTEIN"/>
</dbReference>
<dbReference type="InterPro" id="IPR001500">
    <property type="entry name" value="A1A_glycop"/>
</dbReference>
<evidence type="ECO:0000256" key="10">
    <source>
        <dbReference type="SAM" id="SignalP"/>
    </source>
</evidence>
<dbReference type="GO" id="GO:0002682">
    <property type="term" value="P:regulation of immune system process"/>
    <property type="evidence" value="ECO:0007669"/>
    <property type="project" value="InterPro"/>
</dbReference>
<protein>
    <submittedName>
        <fullName evidence="12">Alpha-1-acid glycoprotein-like</fullName>
    </submittedName>
</protein>
<evidence type="ECO:0000256" key="2">
    <source>
        <dbReference type="ARBA" id="ARBA00006889"/>
    </source>
</evidence>
<evidence type="ECO:0000256" key="8">
    <source>
        <dbReference type="ARBA" id="ARBA00023180"/>
    </source>
</evidence>
<comment type="similarity">
    <text evidence="2">Belongs to the calycin superfamily. Lipocalin family.</text>
</comment>
<comment type="subcellular location">
    <subcellularLocation>
        <location evidence="1">Secreted</location>
    </subcellularLocation>
</comment>
<accession>A0A452SZ87</accession>
<feature type="compositionally biased region" description="Basic and acidic residues" evidence="9">
    <location>
        <begin position="191"/>
        <end position="202"/>
    </location>
</feature>
<dbReference type="InterPro" id="IPR012674">
    <property type="entry name" value="Calycin"/>
</dbReference>
<keyword evidence="8" id="KW-0325">Glycoprotein</keyword>
<evidence type="ECO:0000256" key="6">
    <source>
        <dbReference type="ARBA" id="ARBA00022729"/>
    </source>
</evidence>
<dbReference type="GeneTree" id="ENSGT00390000012130"/>
<keyword evidence="4" id="KW-0011">Acute phase</keyword>
<keyword evidence="5" id="KW-0964">Secreted</keyword>
<dbReference type="Pfam" id="PF00061">
    <property type="entry name" value="Lipocalin"/>
    <property type="match status" value="1"/>
</dbReference>
<feature type="chain" id="PRO_5019515334" evidence="10">
    <location>
        <begin position="19"/>
        <end position="216"/>
    </location>
</feature>
<feature type="compositionally biased region" description="Basic residues" evidence="9">
    <location>
        <begin position="179"/>
        <end position="190"/>
    </location>
</feature>
<dbReference type="InterPro" id="IPR000566">
    <property type="entry name" value="Lipocln_cytosolic_FA-bd_dom"/>
</dbReference>
<dbReference type="Gene3D" id="2.40.128.20">
    <property type="match status" value="1"/>
</dbReference>
<dbReference type="FunFam" id="2.40.128.20:FF:000012">
    <property type="entry name" value="Alpha-1-acid glycoprotein 2"/>
    <property type="match status" value="1"/>
</dbReference>
<sequence length="216" mass="24440">MALSWALAALSLLPLLDAQSPVCANLTAEPITNATLDQSSLKWFYIASAFNNPEFNQSSRTIHAAFFYFAPNHTDDKILLREYLTIGDKCVYNSSYLKVQRENGTLSKYESGEEQFADLLLTKDPGIFMFGHSLKDEQNKGLSFYGKQPCNDESVPRNQAITCIGMQKSEISYTDAKKVKARRTRQPRRPRQGERPRLHSEAGHPVFKRLSPCRDS</sequence>
<dbReference type="AlphaFoldDB" id="A0A452SZ87"/>
<gene>
    <name evidence="12" type="primary">LOC103680131</name>
</gene>
<dbReference type="PANTHER" id="PTHR11967">
    <property type="entry name" value="ALPHA-1-ACID GLYCOPROTEIN"/>
    <property type="match status" value="1"/>
</dbReference>
<evidence type="ECO:0000256" key="1">
    <source>
        <dbReference type="ARBA" id="ARBA00004613"/>
    </source>
</evidence>
<keyword evidence="7" id="KW-1015">Disulfide bond</keyword>
<dbReference type="PANTHER" id="PTHR11967:SF2">
    <property type="entry name" value="ALPHA-1-ACID GLYCOPROTEIN 1"/>
    <property type="match status" value="1"/>
</dbReference>
<evidence type="ECO:0000256" key="5">
    <source>
        <dbReference type="ARBA" id="ARBA00022525"/>
    </source>
</evidence>
<proteinExistence type="inferred from homology"/>
<organism evidence="12">
    <name type="scientific">Ursus maritimus</name>
    <name type="common">Polar bear</name>
    <name type="synonym">Thalarctos maritimus</name>
    <dbReference type="NCBI Taxonomy" id="29073"/>
    <lineage>
        <taxon>Eukaryota</taxon>
        <taxon>Metazoa</taxon>
        <taxon>Chordata</taxon>
        <taxon>Craniata</taxon>
        <taxon>Vertebrata</taxon>
        <taxon>Euteleostomi</taxon>
        <taxon>Mammalia</taxon>
        <taxon>Eutheria</taxon>
        <taxon>Laurasiatheria</taxon>
        <taxon>Carnivora</taxon>
        <taxon>Caniformia</taxon>
        <taxon>Ursidae</taxon>
        <taxon>Ursus</taxon>
    </lineage>
</organism>
<dbReference type="OMA" id="LKWFYIA"/>
<dbReference type="GO" id="GO:0005615">
    <property type="term" value="C:extracellular space"/>
    <property type="evidence" value="ECO:0007669"/>
    <property type="project" value="InterPro"/>
</dbReference>
<reference evidence="12" key="1">
    <citation type="submission" date="2019-03" db="UniProtKB">
        <authorList>
            <consortium name="Ensembl"/>
        </authorList>
    </citation>
    <scope>IDENTIFICATION</scope>
</reference>
<evidence type="ECO:0000256" key="9">
    <source>
        <dbReference type="SAM" id="MobiDB-lite"/>
    </source>
</evidence>
<feature type="domain" description="Lipocalin/cytosolic fatty-acid binding" evidence="11">
    <location>
        <begin position="42"/>
        <end position="173"/>
    </location>
</feature>
<dbReference type="CDD" id="cd19451">
    <property type="entry name" value="lipocalin_AGP-like"/>
    <property type="match status" value="1"/>
</dbReference>
<evidence type="ECO:0000256" key="4">
    <source>
        <dbReference type="ARBA" id="ARBA00022486"/>
    </source>
</evidence>
<keyword evidence="6 10" id="KW-0732">Signal</keyword>
<evidence type="ECO:0000256" key="7">
    <source>
        <dbReference type="ARBA" id="ARBA00023157"/>
    </source>
</evidence>
<evidence type="ECO:0000313" key="12">
    <source>
        <dbReference type="Ensembl" id="ENSUMAP00000000800"/>
    </source>
</evidence>
<evidence type="ECO:0000256" key="3">
    <source>
        <dbReference type="ARBA" id="ARBA00022448"/>
    </source>
</evidence>
<dbReference type="Ensembl" id="ENSUMAT00000001057.1">
    <property type="protein sequence ID" value="ENSUMAP00000000800.1"/>
    <property type="gene ID" value="ENSUMAG00000000835.1"/>
</dbReference>
<evidence type="ECO:0000259" key="11">
    <source>
        <dbReference type="Pfam" id="PF00061"/>
    </source>
</evidence>
<dbReference type="GO" id="GO:0006953">
    <property type="term" value="P:acute-phase response"/>
    <property type="evidence" value="ECO:0007669"/>
    <property type="project" value="UniProtKB-KW"/>
</dbReference>
<name>A0A452SZ87_URSMA</name>
<keyword evidence="3" id="KW-0813">Transport</keyword>
<dbReference type="SUPFAM" id="SSF50814">
    <property type="entry name" value="Lipocalins"/>
    <property type="match status" value="1"/>
</dbReference>
<feature type="signal peptide" evidence="10">
    <location>
        <begin position="1"/>
        <end position="18"/>
    </location>
</feature>